<reference evidence="2" key="1">
    <citation type="submission" date="2023-04" db="EMBL/GenBank/DDBJ databases">
        <title>Colletotrichum limetticola genome sequence.</title>
        <authorList>
            <person name="Baroncelli R."/>
        </authorList>
    </citation>
    <scope>NUCLEOTIDE SEQUENCE</scope>
    <source>
        <strain evidence="2">KLA-Anderson</strain>
    </source>
</reference>
<keyword evidence="3" id="KW-1185">Reference proteome</keyword>
<evidence type="ECO:0000256" key="1">
    <source>
        <dbReference type="SAM" id="MobiDB-lite"/>
    </source>
</evidence>
<sequence>MNLLRGKTLRFQSKFQDSLECLSKSRCATELLRDLHFDEEAGDLIVEIADTMRAGRFGSRGRVVDSAASATMSQPGYPSPARPVPRGIPFCPTKIPGGRSALSRYRVAAFVEDGKITSMHHHS</sequence>
<protein>
    <submittedName>
        <fullName evidence="2">LipA and NB-ARC domain-containing protein</fullName>
    </submittedName>
</protein>
<accession>A0ABQ9P8G3</accession>
<gene>
    <name evidence="2" type="ORF">CLIM01_14248</name>
</gene>
<evidence type="ECO:0000313" key="3">
    <source>
        <dbReference type="Proteomes" id="UP001169217"/>
    </source>
</evidence>
<dbReference type="Proteomes" id="UP001169217">
    <property type="component" value="Unassembled WGS sequence"/>
</dbReference>
<comment type="caution">
    <text evidence="2">The sequence shown here is derived from an EMBL/GenBank/DDBJ whole genome shotgun (WGS) entry which is preliminary data.</text>
</comment>
<organism evidence="2 3">
    <name type="scientific">Colletotrichum limetticola</name>
    <dbReference type="NCBI Taxonomy" id="1209924"/>
    <lineage>
        <taxon>Eukaryota</taxon>
        <taxon>Fungi</taxon>
        <taxon>Dikarya</taxon>
        <taxon>Ascomycota</taxon>
        <taxon>Pezizomycotina</taxon>
        <taxon>Sordariomycetes</taxon>
        <taxon>Hypocreomycetidae</taxon>
        <taxon>Glomerellales</taxon>
        <taxon>Glomerellaceae</taxon>
        <taxon>Colletotrichum</taxon>
        <taxon>Colletotrichum acutatum species complex</taxon>
    </lineage>
</organism>
<proteinExistence type="predicted"/>
<name>A0ABQ9P8G3_9PEZI</name>
<dbReference type="EMBL" id="JARUPT010000861">
    <property type="protein sequence ID" value="KAK0368393.1"/>
    <property type="molecule type" value="Genomic_DNA"/>
</dbReference>
<feature type="region of interest" description="Disordered" evidence="1">
    <location>
        <begin position="69"/>
        <end position="88"/>
    </location>
</feature>
<evidence type="ECO:0000313" key="2">
    <source>
        <dbReference type="EMBL" id="KAK0368393.1"/>
    </source>
</evidence>